<dbReference type="PANTHER" id="PTHR43649">
    <property type="entry name" value="ARABINOSE-BINDING PROTEIN-RELATED"/>
    <property type="match status" value="1"/>
</dbReference>
<dbReference type="SUPFAM" id="SSF53850">
    <property type="entry name" value="Periplasmic binding protein-like II"/>
    <property type="match status" value="1"/>
</dbReference>
<dbReference type="PROSITE" id="PS51257">
    <property type="entry name" value="PROKAR_LIPOPROTEIN"/>
    <property type="match status" value="1"/>
</dbReference>
<evidence type="ECO:0000313" key="1">
    <source>
        <dbReference type="EMBL" id="PLT45405.1"/>
    </source>
</evidence>
<protein>
    <submittedName>
        <fullName evidence="1">Multiple sugar ABC transporter, substrate-binding protein</fullName>
    </submittedName>
</protein>
<gene>
    <name evidence="1" type="ORF">B8V81_3836</name>
</gene>
<dbReference type="Proteomes" id="UP000234789">
    <property type="component" value="Unassembled WGS sequence"/>
</dbReference>
<dbReference type="InterPro" id="IPR006059">
    <property type="entry name" value="SBP"/>
</dbReference>
<dbReference type="Gene3D" id="3.40.190.10">
    <property type="entry name" value="Periplasmic binding protein-like II"/>
    <property type="match status" value="2"/>
</dbReference>
<reference evidence="1 2" key="1">
    <citation type="submission" date="2017-05" db="EMBL/GenBank/DDBJ databases">
        <title>Functional genome analysis of Paenibacillus pasadenensis strain R16: insights on endophytic life style and antifungal activity.</title>
        <authorList>
            <person name="Passera A."/>
            <person name="Marcolungo L."/>
            <person name="Casati P."/>
            <person name="Brasca M."/>
            <person name="Quaglino F."/>
            <person name="Delledonne M."/>
        </authorList>
    </citation>
    <scope>NUCLEOTIDE SEQUENCE [LARGE SCALE GENOMIC DNA]</scope>
    <source>
        <strain evidence="1 2">R16</strain>
    </source>
</reference>
<proteinExistence type="predicted"/>
<accession>A0A2N5N4X9</accession>
<organism evidence="1 2">
    <name type="scientific">Paenibacillus pasadenensis</name>
    <dbReference type="NCBI Taxonomy" id="217090"/>
    <lineage>
        <taxon>Bacteria</taxon>
        <taxon>Bacillati</taxon>
        <taxon>Bacillota</taxon>
        <taxon>Bacilli</taxon>
        <taxon>Bacillales</taxon>
        <taxon>Paenibacillaceae</taxon>
        <taxon>Paenibacillus</taxon>
    </lineage>
</organism>
<keyword evidence="2" id="KW-1185">Reference proteome</keyword>
<dbReference type="InterPro" id="IPR050490">
    <property type="entry name" value="Bact_solute-bd_prot1"/>
</dbReference>
<dbReference type="AlphaFoldDB" id="A0A2N5N4X9"/>
<dbReference type="Pfam" id="PF01547">
    <property type="entry name" value="SBP_bac_1"/>
    <property type="match status" value="1"/>
</dbReference>
<dbReference type="CDD" id="cd13585">
    <property type="entry name" value="PBP2_TMBP_like"/>
    <property type="match status" value="1"/>
</dbReference>
<dbReference type="EMBL" id="NFEZ01000004">
    <property type="protein sequence ID" value="PLT45405.1"/>
    <property type="molecule type" value="Genomic_DNA"/>
</dbReference>
<sequence>MPGMKRGQRAAWALLAVFCALIVSCAGCGLAGRFGIPRSSEDGKPAPEPVVLHYSSFLLDAAQAGKVYYEAIADFEKRYPNIKIEANFIQSNNYTAGIKIRLLGGEPLDVFDTWSPSLFEEFRKLRPDVYLDLSGSPFLDDFYPSSLKPVEVDGKVYGVPEVMHSDGLIYNQTMFDRLGLQVPRTWDELLELCETLKREGIIPIAADGEWSNAQFFWGSIMSNNGADAEWTKKLESGQIKIDHPYFVDAISKHKLLIDRGYVPKNWTSLKHEQAKDLIGNGSAAMLITGTWDLLTIKERDPSQDIRFMVIPGSTRTVPNINVGSYRVINSQTKHPEEAKLFVAFMNGRASQEKLARGANAIPSTISSSQGWNESTSSIAAAVTQKEATLYWPHTISTESLQVKILEGVNHYLAGAPLKTALDDIQKAIDEARKSSLP</sequence>
<evidence type="ECO:0000313" key="2">
    <source>
        <dbReference type="Proteomes" id="UP000234789"/>
    </source>
</evidence>
<name>A0A2N5N4X9_9BACL</name>
<comment type="caution">
    <text evidence="1">The sequence shown here is derived from an EMBL/GenBank/DDBJ whole genome shotgun (WGS) entry which is preliminary data.</text>
</comment>